<dbReference type="SUPFAM" id="SSF55073">
    <property type="entry name" value="Nucleotide cyclase"/>
    <property type="match status" value="1"/>
</dbReference>
<feature type="domain" description="Response regulatory" evidence="6">
    <location>
        <begin position="15"/>
        <end position="131"/>
    </location>
</feature>
<dbReference type="CDD" id="cd00077">
    <property type="entry name" value="HDc"/>
    <property type="match status" value="1"/>
</dbReference>
<evidence type="ECO:0000256" key="4">
    <source>
        <dbReference type="ARBA" id="ARBA00051114"/>
    </source>
</evidence>
<reference evidence="12 13" key="1">
    <citation type="submission" date="2015-11" db="EMBL/GenBank/DDBJ databases">
        <title>The genome of Candidatus Endoriftia persephone in Ridgeia piscesae and population structure of the North Eastern Pacific vestimentiferan symbionts.</title>
        <authorList>
            <person name="Perez M."/>
            <person name="Juniper K.S."/>
        </authorList>
    </citation>
    <scope>NUCLEOTIDE SEQUENCE [LARGE SCALE GENOMIC DNA]</scope>
    <source>
        <strain evidence="12">Ind11</strain>
    </source>
</reference>
<dbReference type="GO" id="GO:0006355">
    <property type="term" value="P:regulation of DNA-templated transcription"/>
    <property type="evidence" value="ECO:0007669"/>
    <property type="project" value="InterPro"/>
</dbReference>
<dbReference type="SUPFAM" id="SSF55785">
    <property type="entry name" value="PYP-like sensor domain (PAS domain)"/>
    <property type="match status" value="2"/>
</dbReference>
<dbReference type="SMART" id="SM00052">
    <property type="entry name" value="EAL"/>
    <property type="match status" value="1"/>
</dbReference>
<dbReference type="InterPro" id="IPR000014">
    <property type="entry name" value="PAS"/>
</dbReference>
<dbReference type="Pfam" id="PF00990">
    <property type="entry name" value="GGDEF"/>
    <property type="match status" value="1"/>
</dbReference>
<dbReference type="PROSITE" id="PS50887">
    <property type="entry name" value="GGDEF"/>
    <property type="match status" value="1"/>
</dbReference>
<feature type="domain" description="PAC" evidence="8">
    <location>
        <begin position="603"/>
        <end position="655"/>
    </location>
</feature>
<dbReference type="NCBIfam" id="TIGR00229">
    <property type="entry name" value="sensory_box"/>
    <property type="match status" value="2"/>
</dbReference>
<evidence type="ECO:0000259" key="8">
    <source>
        <dbReference type="PROSITE" id="PS50113"/>
    </source>
</evidence>
<evidence type="ECO:0000313" key="12">
    <source>
        <dbReference type="EMBL" id="KRT55457.1"/>
    </source>
</evidence>
<dbReference type="InterPro" id="IPR011006">
    <property type="entry name" value="CheY-like_superfamily"/>
</dbReference>
<dbReference type="FunFam" id="3.30.70.270:FF:000001">
    <property type="entry name" value="Diguanylate cyclase domain protein"/>
    <property type="match status" value="1"/>
</dbReference>
<evidence type="ECO:0000259" key="9">
    <source>
        <dbReference type="PROSITE" id="PS50883"/>
    </source>
</evidence>
<dbReference type="InterPro" id="IPR029787">
    <property type="entry name" value="Nucleotide_cyclase"/>
</dbReference>
<dbReference type="OrthoDB" id="5571542at2"/>
<dbReference type="InterPro" id="IPR000700">
    <property type="entry name" value="PAS-assoc_C"/>
</dbReference>
<feature type="domain" description="PAC" evidence="8">
    <location>
        <begin position="482"/>
        <end position="533"/>
    </location>
</feature>
<evidence type="ECO:0000259" key="6">
    <source>
        <dbReference type="PROSITE" id="PS50110"/>
    </source>
</evidence>
<sequence>MTQPARQLSESNPYRVLLVDDESGQRFLQREILSSPDFEVREATDGRSALKAIREHPFDVVLLDKRMPGMTGDEVCRRIREEMDDRLLPVIMVTGMGSSDELARSLNIGATDFIRKPYTPTELIARVEAAASHKRLLDQLEHVESIYFVVARMVEARDWHTGRHCVRLAHNGALFGRYLGLDDRSIELLEHLGTLHDIGKLAIPDHILLKQEQLNAQEERVMRLHPVVGARLCSGIKALEPLVPLIRHHHEHWDGSGYPDGLRGEEVPYLARVFQLLDIYDALAAERPYKGILPHGEIIRYLERERDLGRLDPELAGRFLDFLQESLGQMQLPTGGENAPDDFSIVESLMDLEPEAKERASIPPLAKAELSSAGRRWRKEDAAEFGGPSRQDVSRLAVVDYSQLSQRFAAILDATTVGLFGLDRDGRVTFVNGAACRLLGHGEEELLGGTHHDRVHYAKSDGSTYPLSECPIHQSLQTGEIVHGEELFFHRDGRGIAVEFTCSPLVDGGEVEGVVVTFQDISERKAIKRRLRLATTVFDNTHDGILVTDEKGTILTVNPAFSEITGYSEAEVRGQNPRLLRSGKQRADFYEAMWSTIRQQGRWQGEIRNRNRDGEIFPAWLTISSVKDDQGEVTNYVGIFSDISPLKHSLEQIEHLANHDPLTGLPNRLLFLDRLKVAVRQARRGGHSLAVLFLDIDRFKDINDSLGHAMGDQLLLEMAARVRGQVREEDTVARLGGDEFVILIGDVESASEAELVARKVMQGLEVPIRLETSEIILRVSMGISLYPNDGESADELIRHADIAMYHAKERGLSEYHFYNDEMSAGTRARLAMESALRRAIEGQEFELHYQPQVNLADGSLCGAEALLRWHHPQEGLVTPDRFIPLAEETGLIEPIGAWVLESACRQAVEWQAQGISFGRIAINVSGVQIRRGTLVERVTTALELSGLDPTRLELEITESVIMEQTGQTLTMLQELKSLGVQLSVDDFGTGYSSLSYLQHLPVDKLKIDRAFVCNLPNAGKDKAIARAVIALGQGLGLQTIAEGVETEAQRDFLRQHGCQEGQGWLFGRPMTSKLFTQRYVGH</sequence>
<dbReference type="InterPro" id="IPR000160">
    <property type="entry name" value="GGDEF_dom"/>
</dbReference>
<dbReference type="PROSITE" id="PS50113">
    <property type="entry name" value="PAC"/>
    <property type="match status" value="2"/>
</dbReference>
<feature type="domain" description="GGDEF" evidence="10">
    <location>
        <begin position="687"/>
        <end position="820"/>
    </location>
</feature>
<keyword evidence="13" id="KW-1185">Reference proteome</keyword>
<dbReference type="GO" id="GO:0071732">
    <property type="term" value="P:cellular response to nitric oxide"/>
    <property type="evidence" value="ECO:0007669"/>
    <property type="project" value="UniProtKB-ARBA"/>
</dbReference>
<dbReference type="SMART" id="SM00267">
    <property type="entry name" value="GGDEF"/>
    <property type="match status" value="1"/>
</dbReference>
<gene>
    <name evidence="12" type="ORF">Ga0074115_11849</name>
</gene>
<dbReference type="Pfam" id="PF00989">
    <property type="entry name" value="PAS"/>
    <property type="match status" value="2"/>
</dbReference>
<dbReference type="SUPFAM" id="SSF52172">
    <property type="entry name" value="CheY-like"/>
    <property type="match status" value="1"/>
</dbReference>
<dbReference type="GO" id="GO:0000160">
    <property type="term" value="P:phosphorelay signal transduction system"/>
    <property type="evidence" value="ECO:0007669"/>
    <property type="project" value="InterPro"/>
</dbReference>
<dbReference type="Gene3D" id="3.20.20.450">
    <property type="entry name" value="EAL domain"/>
    <property type="match status" value="1"/>
</dbReference>
<dbReference type="InterPro" id="IPR037522">
    <property type="entry name" value="HD_GYP_dom"/>
</dbReference>
<dbReference type="PROSITE" id="PS50883">
    <property type="entry name" value="EAL"/>
    <property type="match status" value="1"/>
</dbReference>
<dbReference type="InterPro" id="IPR001633">
    <property type="entry name" value="EAL_dom"/>
</dbReference>
<evidence type="ECO:0000256" key="1">
    <source>
        <dbReference type="ARBA" id="ARBA00001946"/>
    </source>
</evidence>
<dbReference type="InterPro" id="IPR001789">
    <property type="entry name" value="Sig_transdc_resp-reg_receiver"/>
</dbReference>
<dbReference type="Gene3D" id="1.10.3210.10">
    <property type="entry name" value="Hypothetical protein af1432"/>
    <property type="match status" value="1"/>
</dbReference>
<dbReference type="PANTHER" id="PTHR44757">
    <property type="entry name" value="DIGUANYLATE CYCLASE DGCP"/>
    <property type="match status" value="1"/>
</dbReference>
<evidence type="ECO:0000259" key="11">
    <source>
        <dbReference type="PROSITE" id="PS51832"/>
    </source>
</evidence>
<accession>A0A0T5YY63</accession>
<dbReference type="PROSITE" id="PS50112">
    <property type="entry name" value="PAS"/>
    <property type="match status" value="2"/>
</dbReference>
<dbReference type="Pfam" id="PF00563">
    <property type="entry name" value="EAL"/>
    <property type="match status" value="1"/>
</dbReference>
<dbReference type="CDD" id="cd01949">
    <property type="entry name" value="GGDEF"/>
    <property type="match status" value="1"/>
</dbReference>
<evidence type="ECO:0000259" key="7">
    <source>
        <dbReference type="PROSITE" id="PS50112"/>
    </source>
</evidence>
<dbReference type="AlphaFoldDB" id="A0A0T5YY63"/>
<dbReference type="SMART" id="SM00086">
    <property type="entry name" value="PAC"/>
    <property type="match status" value="2"/>
</dbReference>
<feature type="modified residue" description="4-aspartylphosphate" evidence="5">
    <location>
        <position position="64"/>
    </location>
</feature>
<keyword evidence="3" id="KW-0973">c-di-GMP</keyword>
<dbReference type="SUPFAM" id="SSF109604">
    <property type="entry name" value="HD-domain/PDEase-like"/>
    <property type="match status" value="1"/>
</dbReference>
<proteinExistence type="predicted"/>
<feature type="domain" description="EAL" evidence="9">
    <location>
        <begin position="829"/>
        <end position="1082"/>
    </location>
</feature>
<evidence type="ECO:0000256" key="3">
    <source>
        <dbReference type="ARBA" id="ARBA00022636"/>
    </source>
</evidence>
<organism evidence="12 13">
    <name type="scientific">endosymbiont of Ridgeia piscesae</name>
    <dbReference type="NCBI Taxonomy" id="54398"/>
    <lineage>
        <taxon>Bacteria</taxon>
        <taxon>Pseudomonadati</taxon>
        <taxon>Pseudomonadota</taxon>
        <taxon>Gammaproteobacteria</taxon>
        <taxon>sulfur-oxidizing symbionts</taxon>
    </lineage>
</organism>
<dbReference type="CDD" id="cd01948">
    <property type="entry name" value="EAL"/>
    <property type="match status" value="1"/>
</dbReference>
<dbReference type="RefSeq" id="WP_060528225.1">
    <property type="nucleotide sequence ID" value="NZ_KQ557119.1"/>
</dbReference>
<dbReference type="PANTHER" id="PTHR44757:SF2">
    <property type="entry name" value="BIOFILM ARCHITECTURE MAINTENANCE PROTEIN MBAA"/>
    <property type="match status" value="1"/>
</dbReference>
<dbReference type="InterPro" id="IPR035965">
    <property type="entry name" value="PAS-like_dom_sf"/>
</dbReference>
<dbReference type="Pfam" id="PF00072">
    <property type="entry name" value="Response_reg"/>
    <property type="match status" value="1"/>
</dbReference>
<dbReference type="Proteomes" id="UP000051634">
    <property type="component" value="Unassembled WGS sequence"/>
</dbReference>
<dbReference type="Gene3D" id="3.40.50.2300">
    <property type="match status" value="1"/>
</dbReference>
<dbReference type="PROSITE" id="PS50110">
    <property type="entry name" value="RESPONSE_REGULATORY"/>
    <property type="match status" value="1"/>
</dbReference>
<dbReference type="PATRIC" id="fig|54398.3.peg.795"/>
<name>A0A0T5YY63_9GAMM</name>
<dbReference type="NCBIfam" id="TIGR00254">
    <property type="entry name" value="GGDEF"/>
    <property type="match status" value="1"/>
</dbReference>
<dbReference type="Gene3D" id="3.30.450.20">
    <property type="entry name" value="PAS domain"/>
    <property type="match status" value="2"/>
</dbReference>
<dbReference type="PROSITE" id="PS51832">
    <property type="entry name" value="HD_GYP"/>
    <property type="match status" value="1"/>
</dbReference>
<dbReference type="SUPFAM" id="SSF141868">
    <property type="entry name" value="EAL domain-like"/>
    <property type="match status" value="1"/>
</dbReference>
<dbReference type="Gene3D" id="3.30.70.270">
    <property type="match status" value="1"/>
</dbReference>
<feature type="domain" description="HD-GYP" evidence="11">
    <location>
        <begin position="139"/>
        <end position="335"/>
    </location>
</feature>
<keyword evidence="5" id="KW-0597">Phosphoprotein</keyword>
<comment type="cofactor">
    <cofactor evidence="1">
        <name>Mg(2+)</name>
        <dbReference type="ChEBI" id="CHEBI:18420"/>
    </cofactor>
</comment>
<dbReference type="Pfam" id="PF13487">
    <property type="entry name" value="HD_5"/>
    <property type="match status" value="1"/>
</dbReference>
<dbReference type="CDD" id="cd00130">
    <property type="entry name" value="PAS"/>
    <property type="match status" value="2"/>
</dbReference>
<dbReference type="InterPro" id="IPR001610">
    <property type="entry name" value="PAC"/>
</dbReference>
<comment type="catalytic activity">
    <reaction evidence="4">
        <text>3',3'-c-di-GMP + H2O = 5'-phosphoguanylyl(3'-&gt;5')guanosine + H(+)</text>
        <dbReference type="Rhea" id="RHEA:24902"/>
        <dbReference type="ChEBI" id="CHEBI:15377"/>
        <dbReference type="ChEBI" id="CHEBI:15378"/>
        <dbReference type="ChEBI" id="CHEBI:58754"/>
        <dbReference type="ChEBI" id="CHEBI:58805"/>
        <dbReference type="EC" id="3.1.4.52"/>
    </reaction>
    <physiologicalReaction direction="left-to-right" evidence="4">
        <dbReference type="Rhea" id="RHEA:24903"/>
    </physiologicalReaction>
</comment>
<dbReference type="InterPro" id="IPR035919">
    <property type="entry name" value="EAL_sf"/>
</dbReference>
<dbReference type="SMART" id="SM00448">
    <property type="entry name" value="REC"/>
    <property type="match status" value="1"/>
</dbReference>
<evidence type="ECO:0000256" key="5">
    <source>
        <dbReference type="PROSITE-ProRule" id="PRU00169"/>
    </source>
</evidence>
<protein>
    <recommendedName>
        <fullName evidence="2">cyclic-guanylate-specific phosphodiesterase</fullName>
        <ecNumber evidence="2">3.1.4.52</ecNumber>
    </recommendedName>
</protein>
<dbReference type="InterPro" id="IPR013767">
    <property type="entry name" value="PAS_fold"/>
</dbReference>
<dbReference type="SMART" id="SM00091">
    <property type="entry name" value="PAS"/>
    <property type="match status" value="2"/>
</dbReference>
<feature type="domain" description="PAS" evidence="7">
    <location>
        <begin position="404"/>
        <end position="448"/>
    </location>
</feature>
<dbReference type="InterPro" id="IPR003607">
    <property type="entry name" value="HD/PDEase_dom"/>
</dbReference>
<dbReference type="InterPro" id="IPR043128">
    <property type="entry name" value="Rev_trsase/Diguanyl_cyclase"/>
</dbReference>
<dbReference type="InterPro" id="IPR052155">
    <property type="entry name" value="Biofilm_reg_signaling"/>
</dbReference>
<dbReference type="SMART" id="SM00471">
    <property type="entry name" value="HDc"/>
    <property type="match status" value="1"/>
</dbReference>
<evidence type="ECO:0000313" key="13">
    <source>
        <dbReference type="Proteomes" id="UP000051634"/>
    </source>
</evidence>
<dbReference type="FunFam" id="3.20.20.450:FF:000001">
    <property type="entry name" value="Cyclic di-GMP phosphodiesterase yahA"/>
    <property type="match status" value="1"/>
</dbReference>
<dbReference type="GO" id="GO:0071111">
    <property type="term" value="F:cyclic-guanylate-specific phosphodiesterase activity"/>
    <property type="evidence" value="ECO:0007669"/>
    <property type="project" value="UniProtKB-EC"/>
</dbReference>
<dbReference type="EMBL" id="LDXT01000079">
    <property type="protein sequence ID" value="KRT55457.1"/>
    <property type="molecule type" value="Genomic_DNA"/>
</dbReference>
<evidence type="ECO:0000259" key="10">
    <source>
        <dbReference type="PROSITE" id="PS50887"/>
    </source>
</evidence>
<dbReference type="EC" id="3.1.4.52" evidence="2"/>
<comment type="caution">
    <text evidence="12">The sequence shown here is derived from an EMBL/GenBank/DDBJ whole genome shotgun (WGS) entry which is preliminary data.</text>
</comment>
<feature type="domain" description="PAS" evidence="7">
    <location>
        <begin position="530"/>
        <end position="576"/>
    </location>
</feature>
<evidence type="ECO:0000256" key="2">
    <source>
        <dbReference type="ARBA" id="ARBA00012282"/>
    </source>
</evidence>